<evidence type="ECO:0000313" key="2">
    <source>
        <dbReference type="EMBL" id="RPA86649.1"/>
    </source>
</evidence>
<evidence type="ECO:0000313" key="3">
    <source>
        <dbReference type="Proteomes" id="UP000275078"/>
    </source>
</evidence>
<name>A0A3N4IL90_ASCIM</name>
<keyword evidence="3" id="KW-1185">Reference proteome</keyword>
<dbReference type="OrthoDB" id="5404131at2759"/>
<feature type="signal peptide" evidence="1">
    <location>
        <begin position="1"/>
        <end position="16"/>
    </location>
</feature>
<gene>
    <name evidence="2" type="ORF">BJ508DRAFT_411290</name>
</gene>
<proteinExistence type="predicted"/>
<evidence type="ECO:0000256" key="1">
    <source>
        <dbReference type="SAM" id="SignalP"/>
    </source>
</evidence>
<dbReference type="Proteomes" id="UP000275078">
    <property type="component" value="Unassembled WGS sequence"/>
</dbReference>
<dbReference type="AlphaFoldDB" id="A0A3N4IL90"/>
<dbReference type="EMBL" id="ML119649">
    <property type="protein sequence ID" value="RPA86649.1"/>
    <property type="molecule type" value="Genomic_DNA"/>
</dbReference>
<keyword evidence="1" id="KW-0732">Signal</keyword>
<sequence>MRPLNLILLLLPLASSTLIPHWERLMIGYQQAAAQNAINAAKHPGPTYTPDSDSDLSSGSSIIPNKYTTAISRESHEQALQVWSRETRAGKSLKEIMTPTLDLIAGMVGYVAEHRWRELGLVVPVVHYWVILSGFEASHVVSGSLASQILKSTTPLPKSSLSSFISTYGGASFVRLATTMGNSWLVAALQITSVGKILHDGGVPDAEVAEWADRVWDLLYAKNSPKSRNLGVFWEKCVRYWSELPNGHEHKEL</sequence>
<protein>
    <submittedName>
        <fullName evidence="2">Uncharacterized protein</fullName>
    </submittedName>
</protein>
<reference evidence="2 3" key="1">
    <citation type="journal article" date="2018" name="Nat. Ecol. Evol.">
        <title>Pezizomycetes genomes reveal the molecular basis of ectomycorrhizal truffle lifestyle.</title>
        <authorList>
            <person name="Murat C."/>
            <person name="Payen T."/>
            <person name="Noel B."/>
            <person name="Kuo A."/>
            <person name="Morin E."/>
            <person name="Chen J."/>
            <person name="Kohler A."/>
            <person name="Krizsan K."/>
            <person name="Balestrini R."/>
            <person name="Da Silva C."/>
            <person name="Montanini B."/>
            <person name="Hainaut M."/>
            <person name="Levati E."/>
            <person name="Barry K.W."/>
            <person name="Belfiori B."/>
            <person name="Cichocki N."/>
            <person name="Clum A."/>
            <person name="Dockter R.B."/>
            <person name="Fauchery L."/>
            <person name="Guy J."/>
            <person name="Iotti M."/>
            <person name="Le Tacon F."/>
            <person name="Lindquist E.A."/>
            <person name="Lipzen A."/>
            <person name="Malagnac F."/>
            <person name="Mello A."/>
            <person name="Molinier V."/>
            <person name="Miyauchi S."/>
            <person name="Poulain J."/>
            <person name="Riccioni C."/>
            <person name="Rubini A."/>
            <person name="Sitrit Y."/>
            <person name="Splivallo R."/>
            <person name="Traeger S."/>
            <person name="Wang M."/>
            <person name="Zifcakova L."/>
            <person name="Wipf D."/>
            <person name="Zambonelli A."/>
            <person name="Paolocci F."/>
            <person name="Nowrousian M."/>
            <person name="Ottonello S."/>
            <person name="Baldrian P."/>
            <person name="Spatafora J.W."/>
            <person name="Henrissat B."/>
            <person name="Nagy L.G."/>
            <person name="Aury J.M."/>
            <person name="Wincker P."/>
            <person name="Grigoriev I.V."/>
            <person name="Bonfante P."/>
            <person name="Martin F.M."/>
        </authorList>
    </citation>
    <scope>NUCLEOTIDE SEQUENCE [LARGE SCALE GENOMIC DNA]</scope>
    <source>
        <strain evidence="2 3">RN42</strain>
    </source>
</reference>
<accession>A0A3N4IL90</accession>
<organism evidence="2 3">
    <name type="scientific">Ascobolus immersus RN42</name>
    <dbReference type="NCBI Taxonomy" id="1160509"/>
    <lineage>
        <taxon>Eukaryota</taxon>
        <taxon>Fungi</taxon>
        <taxon>Dikarya</taxon>
        <taxon>Ascomycota</taxon>
        <taxon>Pezizomycotina</taxon>
        <taxon>Pezizomycetes</taxon>
        <taxon>Pezizales</taxon>
        <taxon>Ascobolaceae</taxon>
        <taxon>Ascobolus</taxon>
    </lineage>
</organism>
<feature type="chain" id="PRO_5018013776" evidence="1">
    <location>
        <begin position="17"/>
        <end position="253"/>
    </location>
</feature>